<feature type="transmembrane region" description="Helical" evidence="1">
    <location>
        <begin position="30"/>
        <end position="54"/>
    </location>
</feature>
<evidence type="ECO:0000313" key="3">
    <source>
        <dbReference type="EMBL" id="ORY66558.1"/>
    </source>
</evidence>
<keyword evidence="1" id="KW-0812">Transmembrane</keyword>
<dbReference type="EMBL" id="MCFJ01000005">
    <property type="protein sequence ID" value="ORY66558.1"/>
    <property type="molecule type" value="Genomic_DNA"/>
</dbReference>
<organism evidence="3 4">
    <name type="scientific">Pseudomassariella vexata</name>
    <dbReference type="NCBI Taxonomy" id="1141098"/>
    <lineage>
        <taxon>Eukaryota</taxon>
        <taxon>Fungi</taxon>
        <taxon>Dikarya</taxon>
        <taxon>Ascomycota</taxon>
        <taxon>Pezizomycotina</taxon>
        <taxon>Sordariomycetes</taxon>
        <taxon>Xylariomycetidae</taxon>
        <taxon>Amphisphaeriales</taxon>
        <taxon>Pseudomassariaceae</taxon>
        <taxon>Pseudomassariella</taxon>
    </lineage>
</organism>
<feature type="transmembrane region" description="Helical" evidence="1">
    <location>
        <begin position="94"/>
        <end position="118"/>
    </location>
</feature>
<evidence type="ECO:0000259" key="2">
    <source>
        <dbReference type="Pfam" id="PF24802"/>
    </source>
</evidence>
<dbReference type="PANTHER" id="PTHR37013:SF4">
    <property type="entry name" value="INTEGRAL MEMBRANE PROTEIN"/>
    <property type="match status" value="1"/>
</dbReference>
<feature type="domain" description="DUF7703" evidence="2">
    <location>
        <begin position="1"/>
        <end position="242"/>
    </location>
</feature>
<dbReference type="OrthoDB" id="405906at2759"/>
<evidence type="ECO:0000256" key="1">
    <source>
        <dbReference type="SAM" id="Phobius"/>
    </source>
</evidence>
<dbReference type="GeneID" id="63778207"/>
<gene>
    <name evidence="3" type="ORF">BCR38DRAFT_457072</name>
</gene>
<dbReference type="AlphaFoldDB" id="A0A1Y2E4S1"/>
<name>A0A1Y2E4S1_9PEZI</name>
<proteinExistence type="predicted"/>
<feature type="transmembrane region" description="Helical" evidence="1">
    <location>
        <begin position="138"/>
        <end position="156"/>
    </location>
</feature>
<feature type="transmembrane region" description="Helical" evidence="1">
    <location>
        <begin position="183"/>
        <end position="204"/>
    </location>
</feature>
<dbReference type="RefSeq" id="XP_040717522.1">
    <property type="nucleotide sequence ID" value="XM_040861995.1"/>
</dbReference>
<keyword evidence="1" id="KW-0472">Membrane</keyword>
<dbReference type="InterPro" id="IPR056120">
    <property type="entry name" value="DUF7703"/>
</dbReference>
<reference evidence="3 4" key="1">
    <citation type="submission" date="2016-07" db="EMBL/GenBank/DDBJ databases">
        <title>Pervasive Adenine N6-methylation of Active Genes in Fungi.</title>
        <authorList>
            <consortium name="DOE Joint Genome Institute"/>
            <person name="Mondo S.J."/>
            <person name="Dannebaum R.O."/>
            <person name="Kuo R.C."/>
            <person name="Labutti K."/>
            <person name="Haridas S."/>
            <person name="Kuo A."/>
            <person name="Salamov A."/>
            <person name="Ahrendt S.R."/>
            <person name="Lipzen A."/>
            <person name="Sullivan W."/>
            <person name="Andreopoulos W.B."/>
            <person name="Clum A."/>
            <person name="Lindquist E."/>
            <person name="Daum C."/>
            <person name="Ramamoorthy G.K."/>
            <person name="Gryganskyi A."/>
            <person name="Culley D."/>
            <person name="Magnuson J.K."/>
            <person name="James T.Y."/>
            <person name="O'Malley M.A."/>
            <person name="Stajich J.E."/>
            <person name="Spatafora J.W."/>
            <person name="Visel A."/>
            <person name="Grigoriev I.V."/>
        </authorList>
    </citation>
    <scope>NUCLEOTIDE SEQUENCE [LARGE SCALE GENOMIC DNA]</scope>
    <source>
        <strain evidence="3 4">CBS 129021</strain>
    </source>
</reference>
<dbReference type="Proteomes" id="UP000193689">
    <property type="component" value="Unassembled WGS sequence"/>
</dbReference>
<dbReference type="Pfam" id="PF24802">
    <property type="entry name" value="DUF7703"/>
    <property type="match status" value="1"/>
</dbReference>
<keyword evidence="4" id="KW-1185">Reference proteome</keyword>
<evidence type="ECO:0000313" key="4">
    <source>
        <dbReference type="Proteomes" id="UP000193689"/>
    </source>
</evidence>
<comment type="caution">
    <text evidence="3">The sequence shown here is derived from an EMBL/GenBank/DDBJ whole genome shotgun (WGS) entry which is preliminary data.</text>
</comment>
<keyword evidence="1" id="KW-1133">Transmembrane helix</keyword>
<dbReference type="PANTHER" id="PTHR37013">
    <property type="entry name" value="INTEGRAL MEMBRANE PROTEIN (AFU_ORTHOLOGUE AFUA_1G05950)-RELATED"/>
    <property type="match status" value="1"/>
</dbReference>
<feature type="transmembrane region" description="Helical" evidence="1">
    <location>
        <begin position="60"/>
        <end position="82"/>
    </location>
</feature>
<sequence>MASFVGIAIWNSIEMVPLVFLTFTRYRTLYFWSLCVTVTGVLICSAAQIINIWVTNRSNLVPAALSCVGWIPMVTGQSLVLYSRLHLLYIELRTLRLVLIMIIFNAIVVHSAGFILTMGANSNSPDRYIYPYNIFEKVQVTIFFIQEIIISGLYLWKAKEFLGKYSSNLINSQDRSARTIREILTYLIVVNIIVVALDVTILVLEYLGLYLTQLTYKIFVYSVKVKCEVGILNRLIEFVKRSRRLDSNFQITRQMQRERRS</sequence>
<feature type="transmembrane region" description="Helical" evidence="1">
    <location>
        <begin position="6"/>
        <end position="23"/>
    </location>
</feature>
<accession>A0A1Y2E4S1</accession>
<protein>
    <recommendedName>
        <fullName evidence="2">DUF7703 domain-containing protein</fullName>
    </recommendedName>
</protein>
<dbReference type="InParanoid" id="A0A1Y2E4S1"/>